<evidence type="ECO:0000256" key="4">
    <source>
        <dbReference type="ARBA" id="ARBA00022723"/>
    </source>
</evidence>
<dbReference type="AlphaFoldDB" id="A0A8D2PAM2"/>
<feature type="region of interest" description="Disordered" evidence="13">
    <location>
        <begin position="88"/>
        <end position="145"/>
    </location>
</feature>
<evidence type="ECO:0000256" key="1">
    <source>
        <dbReference type="ARBA" id="ARBA00003767"/>
    </source>
</evidence>
<dbReference type="PANTHER" id="PTHR24404:SF114">
    <property type="entry name" value="KLUMPFUSS, ISOFORM B-RELATED"/>
    <property type="match status" value="1"/>
</dbReference>
<dbReference type="FunFam" id="3.30.160.60:FF:000016">
    <property type="entry name" value="zinc finger protein 37 homolog"/>
    <property type="match status" value="1"/>
</dbReference>
<keyword evidence="5" id="KW-0677">Repeat</keyword>
<keyword evidence="11" id="KW-0539">Nucleus</keyword>
<dbReference type="FunFam" id="3.30.160.60:FF:000292">
    <property type="entry name" value="zinc finger protein 619"/>
    <property type="match status" value="1"/>
</dbReference>
<evidence type="ECO:0000256" key="13">
    <source>
        <dbReference type="SAM" id="MobiDB-lite"/>
    </source>
</evidence>
<protein>
    <recommendedName>
        <fullName evidence="14">C2H2-type domain-containing protein</fullName>
    </recommendedName>
</protein>
<evidence type="ECO:0000256" key="7">
    <source>
        <dbReference type="ARBA" id="ARBA00022833"/>
    </source>
</evidence>
<keyword evidence="10" id="KW-0804">Transcription</keyword>
<keyword evidence="9" id="KW-0238">DNA-binding</keyword>
<dbReference type="GO" id="GO:0000978">
    <property type="term" value="F:RNA polymerase II cis-regulatory region sequence-specific DNA binding"/>
    <property type="evidence" value="ECO:0007669"/>
    <property type="project" value="TreeGrafter"/>
</dbReference>
<keyword evidence="7" id="KW-0862">Zinc</keyword>
<evidence type="ECO:0000313" key="16">
    <source>
        <dbReference type="Proteomes" id="UP000694401"/>
    </source>
</evidence>
<comment type="similarity">
    <text evidence="3">Belongs to the krueppel C2H2-type zinc-finger protein family.</text>
</comment>
<dbReference type="FunFam" id="3.30.160.60:FF:000806">
    <property type="entry name" value="Zinc finger protein"/>
    <property type="match status" value="1"/>
</dbReference>
<dbReference type="Proteomes" id="UP000694401">
    <property type="component" value="Unassembled WGS sequence"/>
</dbReference>
<evidence type="ECO:0000256" key="12">
    <source>
        <dbReference type="PROSITE-ProRule" id="PRU00042"/>
    </source>
</evidence>
<dbReference type="PROSITE" id="PS00028">
    <property type="entry name" value="ZINC_FINGER_C2H2_1"/>
    <property type="match status" value="2"/>
</dbReference>
<evidence type="ECO:0000256" key="2">
    <source>
        <dbReference type="ARBA" id="ARBA00004123"/>
    </source>
</evidence>
<dbReference type="GO" id="GO:0008270">
    <property type="term" value="F:zinc ion binding"/>
    <property type="evidence" value="ECO:0007669"/>
    <property type="project" value="UniProtKB-KW"/>
</dbReference>
<dbReference type="InterPro" id="IPR036236">
    <property type="entry name" value="Znf_C2H2_sf"/>
</dbReference>
<reference evidence="15" key="1">
    <citation type="submission" date="2025-08" db="UniProtKB">
        <authorList>
            <consortium name="Ensembl"/>
        </authorList>
    </citation>
    <scope>IDENTIFICATION</scope>
</reference>
<feature type="domain" description="C2H2-type" evidence="14">
    <location>
        <begin position="206"/>
        <end position="226"/>
    </location>
</feature>
<dbReference type="PANTHER" id="PTHR24404">
    <property type="entry name" value="ZINC FINGER PROTEIN"/>
    <property type="match status" value="1"/>
</dbReference>
<comment type="function">
    <text evidence="1">May be involved in transcriptional regulation.</text>
</comment>
<dbReference type="SMART" id="SM00355">
    <property type="entry name" value="ZnF_C2H2"/>
    <property type="match status" value="3"/>
</dbReference>
<dbReference type="GO" id="GO:0006357">
    <property type="term" value="P:regulation of transcription by RNA polymerase II"/>
    <property type="evidence" value="ECO:0007669"/>
    <property type="project" value="TreeGrafter"/>
</dbReference>
<dbReference type="GO" id="GO:0003700">
    <property type="term" value="F:DNA-binding transcription factor activity"/>
    <property type="evidence" value="ECO:0007669"/>
    <property type="project" value="TreeGrafter"/>
</dbReference>
<dbReference type="InterPro" id="IPR013087">
    <property type="entry name" value="Znf_C2H2_type"/>
</dbReference>
<evidence type="ECO:0000259" key="14">
    <source>
        <dbReference type="PROSITE" id="PS50157"/>
    </source>
</evidence>
<sequence length="247" mass="28264">MPWDTQAGEEEVLSPSLLLHLPAHHCPWLQDNLTADAVLLGTYWGGSPFLWHRGKSHPLLVFPPPGNELQTEIREDKSPWQNIVEEAFLGSSTAQESNGEEKPQRSRTRRSCKSSPGSCEEERPSMSWEGGRSFSQSSELVEKPHTEKPHKCLECGKSFSRSFHLLRHQMIHTGERPYECGECGKSFGRSSCLIRHQVIHTGERPYNCKECGKRFSDRSNLLTHQRKPYKCPELRRSFVSCCNFFTH</sequence>
<dbReference type="Ensembl" id="ENSZLMT00000010622.1">
    <property type="protein sequence ID" value="ENSZLMP00000010339.1"/>
    <property type="gene ID" value="ENSZLMG00000007221.1"/>
</dbReference>
<evidence type="ECO:0000313" key="15">
    <source>
        <dbReference type="Ensembl" id="ENSZLMP00000010339.1"/>
    </source>
</evidence>
<name>A0A8D2PAM2_ZOSLA</name>
<comment type="subcellular location">
    <subcellularLocation>
        <location evidence="2">Nucleus</location>
    </subcellularLocation>
</comment>
<reference evidence="15" key="2">
    <citation type="submission" date="2025-09" db="UniProtKB">
        <authorList>
            <consortium name="Ensembl"/>
        </authorList>
    </citation>
    <scope>IDENTIFICATION</scope>
</reference>
<evidence type="ECO:0000256" key="8">
    <source>
        <dbReference type="ARBA" id="ARBA00023015"/>
    </source>
</evidence>
<feature type="domain" description="C2H2-type" evidence="14">
    <location>
        <begin position="178"/>
        <end position="205"/>
    </location>
</feature>
<organism evidence="15 16">
    <name type="scientific">Zosterops lateralis melanops</name>
    <dbReference type="NCBI Taxonomy" id="1220523"/>
    <lineage>
        <taxon>Eukaryota</taxon>
        <taxon>Metazoa</taxon>
        <taxon>Chordata</taxon>
        <taxon>Craniata</taxon>
        <taxon>Vertebrata</taxon>
        <taxon>Euteleostomi</taxon>
        <taxon>Archelosauria</taxon>
        <taxon>Archosauria</taxon>
        <taxon>Dinosauria</taxon>
        <taxon>Saurischia</taxon>
        <taxon>Theropoda</taxon>
        <taxon>Coelurosauria</taxon>
        <taxon>Aves</taxon>
        <taxon>Neognathae</taxon>
        <taxon>Neoaves</taxon>
        <taxon>Telluraves</taxon>
        <taxon>Australaves</taxon>
        <taxon>Passeriformes</taxon>
        <taxon>Sylvioidea</taxon>
        <taxon>Zosteropidae</taxon>
        <taxon>Zosterops</taxon>
    </lineage>
</organism>
<proteinExistence type="inferred from homology"/>
<keyword evidence="6 12" id="KW-0863">Zinc-finger</keyword>
<evidence type="ECO:0000256" key="9">
    <source>
        <dbReference type="ARBA" id="ARBA00023125"/>
    </source>
</evidence>
<accession>A0A8D2PAM2</accession>
<dbReference type="GO" id="GO:0005634">
    <property type="term" value="C:nucleus"/>
    <property type="evidence" value="ECO:0007669"/>
    <property type="project" value="UniProtKB-SubCell"/>
</dbReference>
<dbReference type="SUPFAM" id="SSF57667">
    <property type="entry name" value="beta-beta-alpha zinc fingers"/>
    <property type="match status" value="2"/>
</dbReference>
<evidence type="ECO:0000256" key="11">
    <source>
        <dbReference type="ARBA" id="ARBA00023242"/>
    </source>
</evidence>
<keyword evidence="8" id="KW-0805">Transcription regulation</keyword>
<dbReference type="PROSITE" id="PS50157">
    <property type="entry name" value="ZINC_FINGER_C2H2_2"/>
    <property type="match status" value="3"/>
</dbReference>
<dbReference type="Pfam" id="PF00096">
    <property type="entry name" value="zf-C2H2"/>
    <property type="match status" value="3"/>
</dbReference>
<keyword evidence="4" id="KW-0479">Metal-binding</keyword>
<feature type="domain" description="C2H2-type" evidence="14">
    <location>
        <begin position="150"/>
        <end position="177"/>
    </location>
</feature>
<dbReference type="Gene3D" id="3.30.160.60">
    <property type="entry name" value="Classic Zinc Finger"/>
    <property type="match status" value="3"/>
</dbReference>
<dbReference type="InterPro" id="IPR050589">
    <property type="entry name" value="Ikaros_C2H2-ZF"/>
</dbReference>
<evidence type="ECO:0000256" key="10">
    <source>
        <dbReference type="ARBA" id="ARBA00023163"/>
    </source>
</evidence>
<evidence type="ECO:0000256" key="3">
    <source>
        <dbReference type="ARBA" id="ARBA00006991"/>
    </source>
</evidence>
<evidence type="ECO:0000256" key="5">
    <source>
        <dbReference type="ARBA" id="ARBA00022737"/>
    </source>
</evidence>
<evidence type="ECO:0000256" key="6">
    <source>
        <dbReference type="ARBA" id="ARBA00022771"/>
    </source>
</evidence>
<keyword evidence="16" id="KW-1185">Reference proteome</keyword>